<dbReference type="PANTHER" id="PTHR33121:SF79">
    <property type="entry name" value="CYCLIC DI-GMP PHOSPHODIESTERASE PDED-RELATED"/>
    <property type="match status" value="1"/>
</dbReference>
<dbReference type="GeneID" id="94441718"/>
<keyword evidence="1" id="KW-0472">Membrane</keyword>
<dbReference type="PANTHER" id="PTHR33121">
    <property type="entry name" value="CYCLIC DI-GMP PHOSPHODIESTERASE PDEF"/>
    <property type="match status" value="1"/>
</dbReference>
<organism evidence="4 5">
    <name type="scientific">Dielma fastidiosa</name>
    <dbReference type="NCBI Taxonomy" id="1034346"/>
    <lineage>
        <taxon>Bacteria</taxon>
        <taxon>Bacillati</taxon>
        <taxon>Bacillota</taxon>
        <taxon>Erysipelotrichia</taxon>
        <taxon>Erysipelotrichales</taxon>
        <taxon>Erysipelotrichaceae</taxon>
        <taxon>Dielma</taxon>
    </lineage>
</organism>
<feature type="transmembrane region" description="Helical" evidence="1">
    <location>
        <begin position="285"/>
        <end position="306"/>
    </location>
</feature>
<dbReference type="InterPro" id="IPR050706">
    <property type="entry name" value="Cyclic-di-GMP_PDE-like"/>
</dbReference>
<dbReference type="InterPro" id="IPR000160">
    <property type="entry name" value="GGDEF_dom"/>
</dbReference>
<dbReference type="SMART" id="SM00052">
    <property type="entry name" value="EAL"/>
    <property type="match status" value="1"/>
</dbReference>
<feature type="domain" description="GGDEF" evidence="3">
    <location>
        <begin position="346"/>
        <end position="480"/>
    </location>
</feature>
<dbReference type="SUPFAM" id="SSF55073">
    <property type="entry name" value="Nucleotide cyclase"/>
    <property type="match status" value="1"/>
</dbReference>
<dbReference type="Gene3D" id="3.30.70.270">
    <property type="match status" value="1"/>
</dbReference>
<dbReference type="AlphaFoldDB" id="A0A318KYQ1"/>
<dbReference type="PROSITE" id="PS50883">
    <property type="entry name" value="EAL"/>
    <property type="match status" value="1"/>
</dbReference>
<dbReference type="Gene3D" id="3.30.450.20">
    <property type="entry name" value="PAS domain"/>
    <property type="match status" value="1"/>
</dbReference>
<dbReference type="Proteomes" id="UP000247612">
    <property type="component" value="Unassembled WGS sequence"/>
</dbReference>
<keyword evidence="1" id="KW-0812">Transmembrane</keyword>
<dbReference type="Pfam" id="PF00990">
    <property type="entry name" value="GGDEF"/>
    <property type="match status" value="1"/>
</dbReference>
<feature type="transmembrane region" description="Helical" evidence="1">
    <location>
        <begin position="12"/>
        <end position="30"/>
    </location>
</feature>
<keyword evidence="5" id="KW-1185">Reference proteome</keyword>
<evidence type="ECO:0000259" key="3">
    <source>
        <dbReference type="PROSITE" id="PS50887"/>
    </source>
</evidence>
<reference evidence="4 5" key="1">
    <citation type="submission" date="2018-05" db="EMBL/GenBank/DDBJ databases">
        <title>Genomic Encyclopedia of Type Strains, Phase IV (KMG-IV): sequencing the most valuable type-strain genomes for metagenomic binning, comparative biology and taxonomic classification.</title>
        <authorList>
            <person name="Goeker M."/>
        </authorList>
    </citation>
    <scope>NUCLEOTIDE SEQUENCE [LARGE SCALE GENOMIC DNA]</scope>
    <source>
        <strain evidence="4 5">JC118</strain>
    </source>
</reference>
<dbReference type="InterPro" id="IPR029787">
    <property type="entry name" value="Nucleotide_cyclase"/>
</dbReference>
<dbReference type="GO" id="GO:0071111">
    <property type="term" value="F:cyclic-guanylate-specific phosphodiesterase activity"/>
    <property type="evidence" value="ECO:0007669"/>
    <property type="project" value="InterPro"/>
</dbReference>
<protein>
    <submittedName>
        <fullName evidence="4">Diguanylate cyclase/phosphodiesterase</fullName>
    </submittedName>
</protein>
<evidence type="ECO:0000259" key="2">
    <source>
        <dbReference type="PROSITE" id="PS50883"/>
    </source>
</evidence>
<comment type="caution">
    <text evidence="4">The sequence shown here is derived from an EMBL/GenBank/DDBJ whole genome shotgun (WGS) entry which is preliminary data.</text>
</comment>
<dbReference type="STRING" id="1034346.GCA_000313565_00320"/>
<dbReference type="InterPro" id="IPR035919">
    <property type="entry name" value="EAL_sf"/>
</dbReference>
<keyword evidence="1" id="KW-1133">Transmembrane helix</keyword>
<feature type="domain" description="EAL" evidence="2">
    <location>
        <begin position="489"/>
        <end position="743"/>
    </location>
</feature>
<dbReference type="RefSeq" id="WP_022936628.1">
    <property type="nucleotide sequence ID" value="NZ_CABKRQ010000001.1"/>
</dbReference>
<name>A0A318KYQ1_9FIRM</name>
<dbReference type="CDD" id="cd01948">
    <property type="entry name" value="EAL"/>
    <property type="match status" value="1"/>
</dbReference>
<proteinExistence type="predicted"/>
<dbReference type="PROSITE" id="PS50887">
    <property type="entry name" value="GGDEF"/>
    <property type="match status" value="1"/>
</dbReference>
<dbReference type="OrthoDB" id="9805474at2"/>
<evidence type="ECO:0000313" key="4">
    <source>
        <dbReference type="EMBL" id="PXX81712.1"/>
    </source>
</evidence>
<evidence type="ECO:0000256" key="1">
    <source>
        <dbReference type="SAM" id="Phobius"/>
    </source>
</evidence>
<accession>A0A318KYQ1</accession>
<gene>
    <name evidence="4" type="ORF">DES51_101324</name>
</gene>
<dbReference type="InterPro" id="IPR001633">
    <property type="entry name" value="EAL_dom"/>
</dbReference>
<evidence type="ECO:0000313" key="5">
    <source>
        <dbReference type="Proteomes" id="UP000247612"/>
    </source>
</evidence>
<dbReference type="Pfam" id="PF00563">
    <property type="entry name" value="EAL"/>
    <property type="match status" value="1"/>
</dbReference>
<sequence>MREKSSKIYINVIAALIIIIFFAAFFTYQLHENAQESIFNTMTEISHQSVKVVQKEVEKNQHVMANIAASLYADNEKDPMQIIAQLRVLDDLNGFKRMGVILDNHEGYASDDSQFLLNDEQLQRFEKAQHGIISISDNLLDLVDQQPVTLYTAPIEYKDGTQYVLFGTYAAQTYQPLLSVTTFDGQGFSVIMKQDGSQIIGSANQEGTCEQNFYDEILSLSKDNQSTVDELKQAISAGQSGFTSYACKKDIRYIYYEPLAVNDWYLLSIIPNVVITKSIGKTVTLAYSMLALCLIVLAYSLLRVIFIDRRHRRMLERIAWVDTVTDFDSFEKFKMDASKKLDNDPSLYAMIALNINKFQYINDLFGYEEGNRVLKKVAQCLVQRLGRNEYFARIQADHFIVLLTYSDTAQLSLRILDIMNSIQDVVSSTEGEMQYQIQMNAGVYLITDHHEQINTMIDCAALALRKDFQKKYEACAFYDDALREQIFKNKEIEDMFLPALKNQQFSVVYQPKYNVQTQRYEGSEALVRWYYKEDCMISPAYFVPILERNGSIIELDEYVLTQVCIQLRSWLDAGYELTPVSVNASQLHLYRVDFFTSYMEIIDRYQIPHELIEIEMTETALYENEAKASEILNQFRHAGIKILLDDFGSGYSSITLLRNMPIDELKIDKKMLNDLLVSDKARQILAGVIVLAKTIELKVTVEGVEAYDEYEAVSLMGIDKIQGFYCARPMKADEYEKRYLIKA</sequence>
<dbReference type="InterPro" id="IPR043128">
    <property type="entry name" value="Rev_trsase/Diguanyl_cyclase"/>
</dbReference>
<dbReference type="NCBIfam" id="TIGR00254">
    <property type="entry name" value="GGDEF"/>
    <property type="match status" value="1"/>
</dbReference>
<dbReference type="EMBL" id="QJKH01000001">
    <property type="protein sequence ID" value="PXX81712.1"/>
    <property type="molecule type" value="Genomic_DNA"/>
</dbReference>
<dbReference type="SUPFAM" id="SSF141868">
    <property type="entry name" value="EAL domain-like"/>
    <property type="match status" value="1"/>
</dbReference>
<dbReference type="Gene3D" id="3.20.20.450">
    <property type="entry name" value="EAL domain"/>
    <property type="match status" value="1"/>
</dbReference>
<dbReference type="SMART" id="SM00267">
    <property type="entry name" value="GGDEF"/>
    <property type="match status" value="1"/>
</dbReference>